<dbReference type="InterPro" id="IPR009000">
    <property type="entry name" value="Transl_B-barrel_sf"/>
</dbReference>
<sequence>GSSTAETSRVYGRHFDYNDLLMSHISRESIDALKSHFMDDMTKDDWRLVVKLKKMFQIT</sequence>
<organism evidence="1 2">
    <name type="scientific">Haematococcus lacustris</name>
    <name type="common">Green alga</name>
    <name type="synonym">Haematococcus pluvialis</name>
    <dbReference type="NCBI Taxonomy" id="44745"/>
    <lineage>
        <taxon>Eukaryota</taxon>
        <taxon>Viridiplantae</taxon>
        <taxon>Chlorophyta</taxon>
        <taxon>core chlorophytes</taxon>
        <taxon>Chlorophyceae</taxon>
        <taxon>CS clade</taxon>
        <taxon>Chlamydomonadales</taxon>
        <taxon>Haematococcaceae</taxon>
        <taxon>Haematococcus</taxon>
    </lineage>
</organism>
<protein>
    <submittedName>
        <fullName evidence="1">Uncharacterized protein</fullName>
    </submittedName>
</protein>
<evidence type="ECO:0000313" key="2">
    <source>
        <dbReference type="Proteomes" id="UP000485058"/>
    </source>
</evidence>
<evidence type="ECO:0000313" key="1">
    <source>
        <dbReference type="EMBL" id="GFH31344.1"/>
    </source>
</evidence>
<comment type="caution">
    <text evidence="1">The sequence shown here is derived from an EMBL/GenBank/DDBJ whole genome shotgun (WGS) entry which is preliminary data.</text>
</comment>
<name>A0A6A0AH26_HAELA</name>
<dbReference type="AlphaFoldDB" id="A0A6A0AH26"/>
<proteinExistence type="predicted"/>
<dbReference type="EMBL" id="BLLF01005550">
    <property type="protein sequence ID" value="GFH31344.1"/>
    <property type="molecule type" value="Genomic_DNA"/>
</dbReference>
<dbReference type="Gene3D" id="2.40.30.10">
    <property type="entry name" value="Translation factors"/>
    <property type="match status" value="1"/>
</dbReference>
<feature type="non-terminal residue" evidence="1">
    <location>
        <position position="1"/>
    </location>
</feature>
<reference evidence="1 2" key="1">
    <citation type="submission" date="2020-02" db="EMBL/GenBank/DDBJ databases">
        <title>Draft genome sequence of Haematococcus lacustris strain NIES-144.</title>
        <authorList>
            <person name="Morimoto D."/>
            <person name="Nakagawa S."/>
            <person name="Yoshida T."/>
            <person name="Sawayama S."/>
        </authorList>
    </citation>
    <scope>NUCLEOTIDE SEQUENCE [LARGE SCALE GENOMIC DNA]</scope>
    <source>
        <strain evidence="1 2">NIES-144</strain>
    </source>
</reference>
<dbReference type="Proteomes" id="UP000485058">
    <property type="component" value="Unassembled WGS sequence"/>
</dbReference>
<dbReference type="SUPFAM" id="SSF50447">
    <property type="entry name" value="Translation proteins"/>
    <property type="match status" value="1"/>
</dbReference>
<keyword evidence="2" id="KW-1185">Reference proteome</keyword>
<accession>A0A6A0AH26</accession>
<gene>
    <name evidence="1" type="ORF">HaLaN_30369</name>
</gene>